<dbReference type="InterPro" id="IPR036250">
    <property type="entry name" value="AcylCo_DH-like_C"/>
</dbReference>
<dbReference type="Gene3D" id="1.20.140.10">
    <property type="entry name" value="Butyryl-CoA Dehydrogenase, subunit A, domain 3"/>
    <property type="match status" value="1"/>
</dbReference>
<evidence type="ECO:0000313" key="11">
    <source>
        <dbReference type="Proteomes" id="UP000216339"/>
    </source>
</evidence>
<evidence type="ECO:0000256" key="5">
    <source>
        <dbReference type="RuleBase" id="RU362125"/>
    </source>
</evidence>
<dbReference type="InterPro" id="IPR009075">
    <property type="entry name" value="AcylCo_DH/oxidase_C"/>
</dbReference>
<keyword evidence="5" id="KW-0560">Oxidoreductase</keyword>
<evidence type="ECO:0000256" key="4">
    <source>
        <dbReference type="ARBA" id="ARBA00022827"/>
    </source>
</evidence>
<dbReference type="PANTHER" id="PTHR43188">
    <property type="entry name" value="ACYL-COENZYME A OXIDASE"/>
    <property type="match status" value="1"/>
</dbReference>
<evidence type="ECO:0000256" key="1">
    <source>
        <dbReference type="ARBA" id="ARBA00001974"/>
    </source>
</evidence>
<evidence type="ECO:0000256" key="3">
    <source>
        <dbReference type="ARBA" id="ARBA00022630"/>
    </source>
</evidence>
<dbReference type="PANTHER" id="PTHR43188:SF1">
    <property type="entry name" value="ACYL-COA DEHYDROGENASE"/>
    <property type="match status" value="1"/>
</dbReference>
<comment type="similarity">
    <text evidence="2 5">Belongs to the acyl-CoA dehydrogenase family.</text>
</comment>
<dbReference type="Pfam" id="PF00441">
    <property type="entry name" value="Acyl-CoA_dh_1"/>
    <property type="match status" value="1"/>
</dbReference>
<dbReference type="Pfam" id="PF02771">
    <property type="entry name" value="Acyl-CoA_dh_N"/>
    <property type="match status" value="1"/>
</dbReference>
<keyword evidence="4 5" id="KW-0274">FAD</keyword>
<feature type="domain" description="Acyl-CoA dehydrogenase/oxidase N-terminal" evidence="9">
    <location>
        <begin position="71"/>
        <end position="180"/>
    </location>
</feature>
<protein>
    <submittedName>
        <fullName evidence="10">Acyl-CoA dehydrogenase</fullName>
    </submittedName>
</protein>
<accession>A0A271IVN4</accession>
<evidence type="ECO:0000259" key="8">
    <source>
        <dbReference type="Pfam" id="PF02770"/>
    </source>
</evidence>
<dbReference type="RefSeq" id="WP_095508604.1">
    <property type="nucleotide sequence ID" value="NZ_MQWD01000001.1"/>
</dbReference>
<dbReference type="OrthoDB" id="9802867at2"/>
<sequence>MSTTLIDDALVERLSKKLDVETVLRFLDAMPEEKLAKLLSATAGGNGASKKTRGPKPPPEDFYEVFERSLTDDQQHIRKTVRRFMVEQVEPVANDYWERAEMPFDLVDPLAATLREALGENPAQRYCTDPVAAGLVGLEIPRVDPSLGTFLGVSWGLCMVSIWMFGSDEQKERWIGPLERMEAFGSWALTEPAHGSDASLGLETTATRDGDTWTLNGAKKWSGNATFADVTVIWAKSTHEGEVKGFLVEKGTPGFHVEKLQGKIAKRAVQNVDIRLENVEVPEANRLPGVDSFRDVSAQLGTARAGVAWEACGMAMGLYEQTHRYCTERVQFGKPIASFQLVQEGLVRMLGNAVALQAFILALAATYDDPKQLHARASLAKVFCVDKMRESASIGRGLLGGNGILLEHHVARLFADAEAVYSYEGSREMNVLITGRAVTGLSAFV</sequence>
<evidence type="ECO:0000256" key="2">
    <source>
        <dbReference type="ARBA" id="ARBA00009347"/>
    </source>
</evidence>
<dbReference type="Gene3D" id="2.40.110.10">
    <property type="entry name" value="Butyryl-CoA Dehydrogenase, subunit A, domain 2"/>
    <property type="match status" value="1"/>
</dbReference>
<name>A0A271IVN4_9BACT</name>
<reference evidence="10 11" key="1">
    <citation type="submission" date="2016-11" db="EMBL/GenBank/DDBJ databases">
        <title>Study of marine rhodopsin-containing bacteria.</title>
        <authorList>
            <person name="Yoshizawa S."/>
            <person name="Kumagai Y."/>
            <person name="Kogure K."/>
        </authorList>
    </citation>
    <scope>NUCLEOTIDE SEQUENCE [LARGE SCALE GENOMIC DNA]</scope>
    <source>
        <strain evidence="10 11">SAORIC-28</strain>
    </source>
</reference>
<keyword evidence="11" id="KW-1185">Reference proteome</keyword>
<dbReference type="Proteomes" id="UP000216339">
    <property type="component" value="Unassembled WGS sequence"/>
</dbReference>
<dbReference type="InterPro" id="IPR046373">
    <property type="entry name" value="Acyl-CoA_Oxase/DH_mid-dom_sf"/>
</dbReference>
<feature type="domain" description="Acyl-CoA oxidase/dehydrogenase middle" evidence="8">
    <location>
        <begin position="187"/>
        <end position="279"/>
    </location>
</feature>
<dbReference type="InterPro" id="IPR045008">
    <property type="entry name" value="ACX4-like"/>
</dbReference>
<evidence type="ECO:0000259" key="9">
    <source>
        <dbReference type="Pfam" id="PF02771"/>
    </source>
</evidence>
<dbReference type="InterPro" id="IPR006091">
    <property type="entry name" value="Acyl-CoA_Oxase/DH_mid-dom"/>
</dbReference>
<dbReference type="Gene3D" id="1.10.540.10">
    <property type="entry name" value="Acyl-CoA dehydrogenase/oxidase, N-terminal domain"/>
    <property type="match status" value="1"/>
</dbReference>
<comment type="cofactor">
    <cofactor evidence="1 5">
        <name>FAD</name>
        <dbReference type="ChEBI" id="CHEBI:57692"/>
    </cofactor>
</comment>
<dbReference type="EMBL" id="MQWD01000001">
    <property type="protein sequence ID" value="PAP74978.1"/>
    <property type="molecule type" value="Genomic_DNA"/>
</dbReference>
<evidence type="ECO:0000313" key="10">
    <source>
        <dbReference type="EMBL" id="PAP74978.1"/>
    </source>
</evidence>
<dbReference type="GO" id="GO:0003995">
    <property type="term" value="F:acyl-CoA dehydrogenase activity"/>
    <property type="evidence" value="ECO:0007669"/>
    <property type="project" value="InterPro"/>
</dbReference>
<evidence type="ECO:0000259" key="7">
    <source>
        <dbReference type="Pfam" id="PF00441"/>
    </source>
</evidence>
<dbReference type="InterPro" id="IPR013786">
    <property type="entry name" value="AcylCoA_DH/ox_N"/>
</dbReference>
<feature type="region of interest" description="Disordered" evidence="6">
    <location>
        <begin position="40"/>
        <end position="59"/>
    </location>
</feature>
<dbReference type="AlphaFoldDB" id="A0A271IVN4"/>
<dbReference type="Pfam" id="PF02770">
    <property type="entry name" value="Acyl-CoA_dh_M"/>
    <property type="match status" value="1"/>
</dbReference>
<feature type="domain" description="Acyl-CoA dehydrogenase/oxidase C-terminal" evidence="7">
    <location>
        <begin position="294"/>
        <end position="438"/>
    </location>
</feature>
<organism evidence="10 11">
    <name type="scientific">Rubrivirga marina</name>
    <dbReference type="NCBI Taxonomy" id="1196024"/>
    <lineage>
        <taxon>Bacteria</taxon>
        <taxon>Pseudomonadati</taxon>
        <taxon>Rhodothermota</taxon>
        <taxon>Rhodothermia</taxon>
        <taxon>Rhodothermales</taxon>
        <taxon>Rubricoccaceae</taxon>
        <taxon>Rubrivirga</taxon>
    </lineage>
</organism>
<dbReference type="InterPro" id="IPR037069">
    <property type="entry name" value="AcylCoA_DH/ox_N_sf"/>
</dbReference>
<dbReference type="SUPFAM" id="SSF56645">
    <property type="entry name" value="Acyl-CoA dehydrogenase NM domain-like"/>
    <property type="match status" value="1"/>
</dbReference>
<comment type="caution">
    <text evidence="10">The sequence shown here is derived from an EMBL/GenBank/DDBJ whole genome shotgun (WGS) entry which is preliminary data.</text>
</comment>
<dbReference type="GO" id="GO:0006635">
    <property type="term" value="P:fatty acid beta-oxidation"/>
    <property type="evidence" value="ECO:0007669"/>
    <property type="project" value="InterPro"/>
</dbReference>
<keyword evidence="3 5" id="KW-0285">Flavoprotein</keyword>
<gene>
    <name evidence="10" type="ORF">BSZ37_00200</name>
</gene>
<evidence type="ECO:0000256" key="6">
    <source>
        <dbReference type="SAM" id="MobiDB-lite"/>
    </source>
</evidence>
<dbReference type="InterPro" id="IPR009100">
    <property type="entry name" value="AcylCoA_DH/oxidase_NM_dom_sf"/>
</dbReference>
<dbReference type="GO" id="GO:0050660">
    <property type="term" value="F:flavin adenine dinucleotide binding"/>
    <property type="evidence" value="ECO:0007669"/>
    <property type="project" value="InterPro"/>
</dbReference>
<proteinExistence type="inferred from homology"/>
<dbReference type="SUPFAM" id="SSF47203">
    <property type="entry name" value="Acyl-CoA dehydrogenase C-terminal domain-like"/>
    <property type="match status" value="1"/>
</dbReference>